<evidence type="ECO:0000313" key="11">
    <source>
        <dbReference type="EMBL" id="RHL35164.1"/>
    </source>
</evidence>
<evidence type="ECO:0000313" key="9">
    <source>
        <dbReference type="EMBL" id="KAB6340356.1"/>
    </source>
</evidence>
<feature type="signal peptide" evidence="7">
    <location>
        <begin position="1"/>
        <end position="20"/>
    </location>
</feature>
<keyword evidence="4" id="KW-0119">Carbohydrate metabolism</keyword>
<evidence type="ECO:0000313" key="13">
    <source>
        <dbReference type="Proteomes" id="UP000183766"/>
    </source>
</evidence>
<dbReference type="GO" id="GO:0004553">
    <property type="term" value="F:hydrolase activity, hydrolyzing O-glycosyl compounds"/>
    <property type="evidence" value="ECO:0007669"/>
    <property type="project" value="InterPro"/>
</dbReference>
<dbReference type="RefSeq" id="WP_004312563.1">
    <property type="nucleotide sequence ID" value="NZ_CABKPA010000033.1"/>
</dbReference>
<proteinExistence type="inferred from homology"/>
<dbReference type="Gene3D" id="2.115.10.20">
    <property type="entry name" value="Glycosyl hydrolase domain, family 43"/>
    <property type="match status" value="1"/>
</dbReference>
<dbReference type="EMBL" id="QROO01000024">
    <property type="protein sequence ID" value="RHL35164.1"/>
    <property type="molecule type" value="Genomic_DNA"/>
</dbReference>
<evidence type="ECO:0000256" key="1">
    <source>
        <dbReference type="ARBA" id="ARBA00009865"/>
    </source>
</evidence>
<evidence type="ECO:0000313" key="14">
    <source>
        <dbReference type="Proteomes" id="UP000284495"/>
    </source>
</evidence>
<evidence type="ECO:0000256" key="3">
    <source>
        <dbReference type="ARBA" id="ARBA00022801"/>
    </source>
</evidence>
<dbReference type="PANTHER" id="PTHR43772:SF2">
    <property type="entry name" value="PUTATIVE (AFU_ORTHOLOGUE AFUA_2G04480)-RELATED"/>
    <property type="match status" value="1"/>
</dbReference>
<dbReference type="Pfam" id="PF04616">
    <property type="entry name" value="Glyco_hydro_43"/>
    <property type="match status" value="1"/>
</dbReference>
<dbReference type="SUPFAM" id="SSF75005">
    <property type="entry name" value="Arabinanase/levansucrase/invertase"/>
    <property type="match status" value="1"/>
</dbReference>
<dbReference type="InterPro" id="IPR052176">
    <property type="entry name" value="Glycosyl_Hydrlase_43_Enz"/>
</dbReference>
<evidence type="ECO:0000313" key="15">
    <source>
        <dbReference type="Proteomes" id="UP000285503"/>
    </source>
</evidence>
<dbReference type="EMBL" id="QRNE01000028">
    <property type="protein sequence ID" value="RHK28276.1"/>
    <property type="molecule type" value="Genomic_DNA"/>
</dbReference>
<keyword evidence="3 6" id="KW-0378">Hydrolase</keyword>
<evidence type="ECO:0000313" key="10">
    <source>
        <dbReference type="EMBL" id="RHK28276.1"/>
    </source>
</evidence>
<feature type="chain" id="PRO_5014250830" evidence="7">
    <location>
        <begin position="21"/>
        <end position="358"/>
    </location>
</feature>
<accession>A0A173ZI87</accession>
<protein>
    <submittedName>
        <fullName evidence="8">Family 43 glycosylhydrolase</fullName>
    </submittedName>
    <submittedName>
        <fullName evidence="11">Glycosyl hydrolase family 43</fullName>
    </submittedName>
    <submittedName>
        <fullName evidence="12">Glycosyl hydrolases family 43</fullName>
    </submittedName>
</protein>
<dbReference type="Proteomes" id="UP000285503">
    <property type="component" value="Unassembled WGS sequence"/>
</dbReference>
<dbReference type="EMBL" id="FOUM01000003">
    <property type="protein sequence ID" value="SFM32820.1"/>
    <property type="molecule type" value="Genomic_DNA"/>
</dbReference>
<dbReference type="EMBL" id="WDCP01000010">
    <property type="protein sequence ID" value="KAB6340356.1"/>
    <property type="molecule type" value="Genomic_DNA"/>
</dbReference>
<dbReference type="GeneID" id="69483693"/>
<dbReference type="EMBL" id="WDEH01000014">
    <property type="protein sequence ID" value="KAB6138761.1"/>
    <property type="molecule type" value="Genomic_DNA"/>
</dbReference>
<evidence type="ECO:0000256" key="7">
    <source>
        <dbReference type="SAM" id="SignalP"/>
    </source>
</evidence>
<dbReference type="InterPro" id="IPR023296">
    <property type="entry name" value="Glyco_hydro_beta-prop_sf"/>
</dbReference>
<dbReference type="AlphaFoldDB" id="A0A173ZI87"/>
<reference evidence="14 15" key="2">
    <citation type="submission" date="2018-08" db="EMBL/GenBank/DDBJ databases">
        <title>A genome reference for cultivated species of the human gut microbiota.</title>
        <authorList>
            <person name="Zou Y."/>
            <person name="Xue W."/>
            <person name="Luo G."/>
        </authorList>
    </citation>
    <scope>NUCLEOTIDE SEQUENCE [LARGE SCALE GENOMIC DNA]</scope>
    <source>
        <strain evidence="11 14">AF38-2</strain>
        <strain evidence="10 15">AF46-11NS</strain>
    </source>
</reference>
<evidence type="ECO:0000256" key="2">
    <source>
        <dbReference type="ARBA" id="ARBA00022651"/>
    </source>
</evidence>
<reference evidence="12 13" key="1">
    <citation type="submission" date="2016-10" db="EMBL/GenBank/DDBJ databases">
        <authorList>
            <person name="de Groot N.N."/>
        </authorList>
    </citation>
    <scope>NUCLEOTIDE SEQUENCE [LARGE SCALE GENOMIC DNA]</scope>
    <source>
        <strain evidence="12 13">NLAE-zl-C202</strain>
    </source>
</reference>
<dbReference type="Proteomes" id="UP000438288">
    <property type="component" value="Unassembled WGS sequence"/>
</dbReference>
<dbReference type="Proteomes" id="UP000487596">
    <property type="component" value="Unassembled WGS sequence"/>
</dbReference>
<dbReference type="CDD" id="cd08994">
    <property type="entry name" value="GH43_62_32_68_117_130-like"/>
    <property type="match status" value="1"/>
</dbReference>
<evidence type="ECO:0000313" key="12">
    <source>
        <dbReference type="EMBL" id="SFM32820.1"/>
    </source>
</evidence>
<dbReference type="InterPro" id="IPR006710">
    <property type="entry name" value="Glyco_hydro_43"/>
</dbReference>
<keyword evidence="5 6" id="KW-0326">Glycosidase</keyword>
<keyword evidence="2" id="KW-0858">Xylan degradation</keyword>
<dbReference type="PANTHER" id="PTHR43772">
    <property type="entry name" value="ENDO-1,4-BETA-XYLANASE"/>
    <property type="match status" value="1"/>
</dbReference>
<gene>
    <name evidence="11" type="ORF">DW027_17355</name>
    <name evidence="10" type="ORF">DW075_06990</name>
    <name evidence="8" type="ORF">GA424_10360</name>
    <name evidence="9" type="ORF">GAZ43_07260</name>
    <name evidence="12" type="ORF">SAMN05216250_10397</name>
</gene>
<reference evidence="16 17" key="3">
    <citation type="journal article" date="2019" name="Nat. Med.">
        <title>A library of human gut bacterial isolates paired with longitudinal multiomics data enables mechanistic microbiome research.</title>
        <authorList>
            <person name="Poyet M."/>
            <person name="Groussin M."/>
            <person name="Gibbons S.M."/>
            <person name="Avila-Pacheco J."/>
            <person name="Jiang X."/>
            <person name="Kearney S.M."/>
            <person name="Perrotta A.R."/>
            <person name="Berdy B."/>
            <person name="Zhao S."/>
            <person name="Lieberman T.D."/>
            <person name="Swanson P.K."/>
            <person name="Smith M."/>
            <person name="Roesemann S."/>
            <person name="Alexander J.E."/>
            <person name="Rich S.A."/>
            <person name="Livny J."/>
            <person name="Vlamakis H."/>
            <person name="Clish C."/>
            <person name="Bullock K."/>
            <person name="Deik A."/>
            <person name="Scott J."/>
            <person name="Pierce K.A."/>
            <person name="Xavier R.J."/>
            <person name="Alm E.J."/>
        </authorList>
    </citation>
    <scope>NUCLEOTIDE SEQUENCE [LARGE SCALE GENOMIC DNA]</scope>
    <source>
        <strain evidence="9 16">BIOML-A16</strain>
        <strain evidence="8 17">BIOML-A62</strain>
    </source>
</reference>
<keyword evidence="7" id="KW-0732">Signal</keyword>
<evidence type="ECO:0000256" key="4">
    <source>
        <dbReference type="ARBA" id="ARBA00023277"/>
    </source>
</evidence>
<evidence type="ECO:0000256" key="6">
    <source>
        <dbReference type="RuleBase" id="RU361187"/>
    </source>
</evidence>
<name>A0A173ZI87_9BACE</name>
<keyword evidence="2" id="KW-0624">Polysaccharide degradation</keyword>
<dbReference type="Proteomes" id="UP000284495">
    <property type="component" value="Unassembled WGS sequence"/>
</dbReference>
<organism evidence="11 14">
    <name type="scientific">Bacteroides xylanisolvens</name>
    <dbReference type="NCBI Taxonomy" id="371601"/>
    <lineage>
        <taxon>Bacteria</taxon>
        <taxon>Pseudomonadati</taxon>
        <taxon>Bacteroidota</taxon>
        <taxon>Bacteroidia</taxon>
        <taxon>Bacteroidales</taxon>
        <taxon>Bacteroidaceae</taxon>
        <taxon>Bacteroides</taxon>
    </lineage>
</organism>
<evidence type="ECO:0000313" key="17">
    <source>
        <dbReference type="Proteomes" id="UP000487596"/>
    </source>
</evidence>
<sequence>MKHILFYALFFILKIASAQAQSLDQPKNYPADAISSFAERLEPMGRILEDDNYYVWCCAPIIDEKNKVHVFYSRWEKKYEMKGWLGHCEIAHAVADQPEGPYKYVSTVLSPRPGYFDGNTCHNPSIYKIDGRYWLFYMGATNGKFGTKRIGYAVANSIWGPWERCEKPLLMPGNTGEWDDYITTNPAFLKHPDGKYWLYYKSCNENEYVNQHINGISGNRKYGVAFADKITGPYRRYEKNPIVDFSGFGENRQVEDAYIWYENGIFKMLMRDMGFYDHTVGLYFESKDGLNWQNPQIGWFGAEHYIKQPPAPKHLKRYGRFERPQVLMKNGKPAYLFTASQGGKAETSSGFVFKIKPE</sequence>
<evidence type="ECO:0000256" key="5">
    <source>
        <dbReference type="ARBA" id="ARBA00023295"/>
    </source>
</evidence>
<evidence type="ECO:0000313" key="8">
    <source>
        <dbReference type="EMBL" id="KAB6138761.1"/>
    </source>
</evidence>
<evidence type="ECO:0000313" key="16">
    <source>
        <dbReference type="Proteomes" id="UP000438288"/>
    </source>
</evidence>
<dbReference type="GO" id="GO:0045493">
    <property type="term" value="P:xylan catabolic process"/>
    <property type="evidence" value="ECO:0007669"/>
    <property type="project" value="UniProtKB-KW"/>
</dbReference>
<dbReference type="Proteomes" id="UP000183766">
    <property type="component" value="Unassembled WGS sequence"/>
</dbReference>
<comment type="similarity">
    <text evidence="1 6">Belongs to the glycosyl hydrolase 43 family.</text>
</comment>